<comment type="caution">
    <text evidence="1">The sequence shown here is derived from an EMBL/GenBank/DDBJ whole genome shotgun (WGS) entry which is preliminary data.</text>
</comment>
<dbReference type="Proteomes" id="UP000839639">
    <property type="component" value="Unassembled WGS sequence"/>
</dbReference>
<dbReference type="EMBL" id="AAHIJD010000039">
    <property type="protein sequence ID" value="EBW4470595.1"/>
    <property type="molecule type" value="Genomic_DNA"/>
</dbReference>
<reference evidence="1" key="2">
    <citation type="submission" date="2018-06" db="EMBL/GenBank/DDBJ databases">
        <authorList>
            <person name="Ashton P.M."/>
            <person name="Dallman T."/>
            <person name="Nair S."/>
            <person name="De Pinna E."/>
            <person name="Peters T."/>
            <person name="Grant K."/>
        </authorList>
    </citation>
    <scope>NUCLEOTIDE SEQUENCE [LARGE SCALE GENOMIC DNA]</scope>
    <source>
        <strain evidence="1">149361</strain>
    </source>
</reference>
<organism evidence="1">
    <name type="scientific">Salmonella enterica subsp. enterica serovar Lattenkamp</name>
    <dbReference type="NCBI Taxonomy" id="2564671"/>
    <lineage>
        <taxon>Bacteria</taxon>
        <taxon>Pseudomonadati</taxon>
        <taxon>Pseudomonadota</taxon>
        <taxon>Gammaproteobacteria</taxon>
        <taxon>Enterobacterales</taxon>
        <taxon>Enterobacteriaceae</taxon>
        <taxon>Salmonella</taxon>
    </lineage>
</organism>
<proteinExistence type="predicted"/>
<protein>
    <submittedName>
        <fullName evidence="1">Uncharacterized protein</fullName>
    </submittedName>
</protein>
<reference evidence="2" key="1">
    <citation type="journal article" date="2018" name="Genome Biol.">
        <title>SKESA: strategic k-mer extension for scrupulous assemblies.</title>
        <authorList>
            <person name="Souvorov A."/>
            <person name="Agarwala R."/>
            <person name="Lipman D.J."/>
        </authorList>
    </citation>
    <scope>NUCLEOTIDE SEQUENCE</scope>
    <source>
        <strain evidence="2">10-8458</strain>
    </source>
</reference>
<evidence type="ECO:0000313" key="2">
    <source>
        <dbReference type="EMBL" id="HAE6194684.1"/>
    </source>
</evidence>
<dbReference type="EMBL" id="DAASNA010000007">
    <property type="protein sequence ID" value="HAE6194684.1"/>
    <property type="molecule type" value="Genomic_DNA"/>
</dbReference>
<gene>
    <name evidence="1" type="ORF">DPK62_18925</name>
    <name evidence="2" type="ORF">G4I95_001865</name>
</gene>
<evidence type="ECO:0000313" key="1">
    <source>
        <dbReference type="EMBL" id="EBW4470595.1"/>
    </source>
</evidence>
<sequence>MTNPISLPLPASADLFQAGDMCGQFVARLTDESCVDDVERFALCGRLAYALRSLTALCDADYPTHIQAQLTAAVIPAPCVPDEWIDATIMTGYCIALNDALLSRSLRVDVEMQLRWLLHDMVNLLVRYLKQPCIKGESHV</sequence>
<name>A0A5W2LXK1_SALET</name>
<dbReference type="AlphaFoldDB" id="A0A5W2LXK1"/>
<accession>A0A5W2LXK1</accession>
<reference evidence="2" key="3">
    <citation type="submission" date="2018-07" db="EMBL/GenBank/DDBJ databases">
        <authorList>
            <consortium name="NCBI Pathogen Detection Project"/>
        </authorList>
    </citation>
    <scope>NUCLEOTIDE SEQUENCE</scope>
    <source>
        <strain evidence="2">10-8458</strain>
    </source>
</reference>